<feature type="compositionally biased region" description="Polar residues" evidence="1">
    <location>
        <begin position="131"/>
        <end position="142"/>
    </location>
</feature>
<dbReference type="PANTHER" id="PTHR34502">
    <property type="entry name" value="DUF6594 DOMAIN-CONTAINING PROTEIN-RELATED"/>
    <property type="match status" value="1"/>
</dbReference>
<feature type="region of interest" description="Disordered" evidence="1">
    <location>
        <begin position="17"/>
        <end position="299"/>
    </location>
</feature>
<feature type="compositionally biased region" description="Low complexity" evidence="1">
    <location>
        <begin position="104"/>
        <end position="115"/>
    </location>
</feature>
<gene>
    <name evidence="4" type="ORF">PVAG01_03236</name>
</gene>
<evidence type="ECO:0000313" key="5">
    <source>
        <dbReference type="Proteomes" id="UP001629113"/>
    </source>
</evidence>
<dbReference type="EMBL" id="JBFCZG010000002">
    <property type="protein sequence ID" value="KAL3426445.1"/>
    <property type="molecule type" value="Genomic_DNA"/>
</dbReference>
<evidence type="ECO:0000256" key="2">
    <source>
        <dbReference type="SAM" id="Phobius"/>
    </source>
</evidence>
<name>A0ABR4PST9_9HELO</name>
<reference evidence="4 5" key="1">
    <citation type="submission" date="2024-06" db="EMBL/GenBank/DDBJ databases">
        <title>Complete genome of Phlyctema vagabunda strain 19-DSS-EL-015.</title>
        <authorList>
            <person name="Fiorenzani C."/>
        </authorList>
    </citation>
    <scope>NUCLEOTIDE SEQUENCE [LARGE SCALE GENOMIC DNA]</scope>
    <source>
        <strain evidence="4 5">19-DSS-EL-015</strain>
    </source>
</reference>
<evidence type="ECO:0000259" key="3">
    <source>
        <dbReference type="Pfam" id="PF20237"/>
    </source>
</evidence>
<feature type="transmembrane region" description="Helical" evidence="2">
    <location>
        <begin position="576"/>
        <end position="595"/>
    </location>
</feature>
<evidence type="ECO:0000256" key="1">
    <source>
        <dbReference type="SAM" id="MobiDB-lite"/>
    </source>
</evidence>
<sequence>MANKFITPSIEAILEACEDNSHTKTRDREAEVRYQPFSHDQMSPLKANMGKEREKSKKHKSSSSGTGKHTKSKSKSSSTRRATIASARDHGSRTTNLRHRRTMSNHSTSSSSSSSEAEDVLDHRTARGRLTSPSVISNLTALTTSTNKSSGSSGSNSTVTQASITKRSSLVKSEAIPETPLSPACPDPPDVFAYLEKDDDEEEHGQPTESPWYHNNIENPYPGSSLPPHLQTGNASTSSSSSYHGDDISEPAADNDTDRSTSPERSFEDHDEPEMSPGSTGRASAKVASQLAAAQQRQDLHANAHSFGTPDMQRGTAILPHLPASALSPRYNHVRHRSLPRGEKLPVTGYELLASRLTTQYNREGDDSPPAIKPVYRKFEALNHRLLLHLQDELGELEEQLHRLDNADTQSRRTKGQIIPASRRAAAQSGGELEWHKVDILGKIGYKLAQYNQALSSFNSTQNLGAPAPEDISSYRDYLARERVIAESETRFLDPVNDLVSLSCGSRKRSKDNGVGSSPSTTSQPAQPPSSVYTPQLYAQPSTLQPTLPGLAAAVAISVLAPILTFSVIPGFVGRMTVVLLVASGLVGAALFMAGTGVVGRYMLSRDWLVCSAIYAGVMVVVAGIMS</sequence>
<feature type="compositionally biased region" description="Basic and acidic residues" evidence="1">
    <location>
        <begin position="19"/>
        <end position="32"/>
    </location>
</feature>
<accession>A0ABR4PST9</accession>
<organism evidence="4 5">
    <name type="scientific">Phlyctema vagabunda</name>
    <dbReference type="NCBI Taxonomy" id="108571"/>
    <lineage>
        <taxon>Eukaryota</taxon>
        <taxon>Fungi</taxon>
        <taxon>Dikarya</taxon>
        <taxon>Ascomycota</taxon>
        <taxon>Pezizomycotina</taxon>
        <taxon>Leotiomycetes</taxon>
        <taxon>Helotiales</taxon>
        <taxon>Dermateaceae</taxon>
        <taxon>Phlyctema</taxon>
    </lineage>
</organism>
<proteinExistence type="predicted"/>
<keyword evidence="2" id="KW-0812">Transmembrane</keyword>
<dbReference type="Pfam" id="PF20237">
    <property type="entry name" value="DUF6594"/>
    <property type="match status" value="1"/>
</dbReference>
<feature type="compositionally biased region" description="Low complexity" evidence="1">
    <location>
        <begin position="517"/>
        <end position="531"/>
    </location>
</feature>
<feature type="compositionally biased region" description="Basic and acidic residues" evidence="1">
    <location>
        <begin position="256"/>
        <end position="268"/>
    </location>
</feature>
<feature type="domain" description="DUF6594" evidence="3">
    <location>
        <begin position="350"/>
        <end position="620"/>
    </location>
</feature>
<evidence type="ECO:0000313" key="4">
    <source>
        <dbReference type="EMBL" id="KAL3426445.1"/>
    </source>
</evidence>
<feature type="transmembrane region" description="Helical" evidence="2">
    <location>
        <begin position="607"/>
        <end position="626"/>
    </location>
</feature>
<feature type="region of interest" description="Disordered" evidence="1">
    <location>
        <begin position="504"/>
        <end position="532"/>
    </location>
</feature>
<keyword evidence="5" id="KW-1185">Reference proteome</keyword>
<feature type="transmembrane region" description="Helical" evidence="2">
    <location>
        <begin position="548"/>
        <end position="569"/>
    </location>
</feature>
<comment type="caution">
    <text evidence="4">The sequence shown here is derived from an EMBL/GenBank/DDBJ whole genome shotgun (WGS) entry which is preliminary data.</text>
</comment>
<dbReference type="Proteomes" id="UP001629113">
    <property type="component" value="Unassembled WGS sequence"/>
</dbReference>
<keyword evidence="2" id="KW-0472">Membrane</keyword>
<protein>
    <recommendedName>
        <fullName evidence="3">DUF6594 domain-containing protein</fullName>
    </recommendedName>
</protein>
<feature type="compositionally biased region" description="Low complexity" evidence="1">
    <location>
        <begin position="283"/>
        <end position="296"/>
    </location>
</feature>
<feature type="compositionally biased region" description="Polar residues" evidence="1">
    <location>
        <begin position="159"/>
        <end position="171"/>
    </location>
</feature>
<keyword evidence="2" id="KW-1133">Transmembrane helix</keyword>
<feature type="compositionally biased region" description="Low complexity" evidence="1">
    <location>
        <begin position="143"/>
        <end position="158"/>
    </location>
</feature>
<dbReference type="InterPro" id="IPR046529">
    <property type="entry name" value="DUF6594"/>
</dbReference>
<dbReference type="PANTHER" id="PTHR34502:SF6">
    <property type="entry name" value="DUF6594 DOMAIN-CONTAINING PROTEIN"/>
    <property type="match status" value="1"/>
</dbReference>